<evidence type="ECO:0000313" key="2">
    <source>
        <dbReference type="Proteomes" id="UP000316095"/>
    </source>
</evidence>
<accession>A0A5C5XHW3</accession>
<evidence type="ECO:0000313" key="1">
    <source>
        <dbReference type="EMBL" id="TWT61735.1"/>
    </source>
</evidence>
<proteinExistence type="predicted"/>
<gene>
    <name evidence="1" type="ORF">Pan54_24720</name>
</gene>
<keyword evidence="2" id="KW-1185">Reference proteome</keyword>
<dbReference type="Proteomes" id="UP000316095">
    <property type="component" value="Unassembled WGS sequence"/>
</dbReference>
<comment type="caution">
    <text evidence="1">The sequence shown here is derived from an EMBL/GenBank/DDBJ whole genome shotgun (WGS) entry which is preliminary data.</text>
</comment>
<organism evidence="1 2">
    <name type="scientific">Rubinisphaera italica</name>
    <dbReference type="NCBI Taxonomy" id="2527969"/>
    <lineage>
        <taxon>Bacteria</taxon>
        <taxon>Pseudomonadati</taxon>
        <taxon>Planctomycetota</taxon>
        <taxon>Planctomycetia</taxon>
        <taxon>Planctomycetales</taxon>
        <taxon>Planctomycetaceae</taxon>
        <taxon>Rubinisphaera</taxon>
    </lineage>
</organism>
<reference evidence="1 2" key="1">
    <citation type="submission" date="2019-02" db="EMBL/GenBank/DDBJ databases">
        <title>Deep-cultivation of Planctomycetes and their phenomic and genomic characterization uncovers novel biology.</title>
        <authorList>
            <person name="Wiegand S."/>
            <person name="Jogler M."/>
            <person name="Boedeker C."/>
            <person name="Pinto D."/>
            <person name="Vollmers J."/>
            <person name="Rivas-Marin E."/>
            <person name="Kohn T."/>
            <person name="Peeters S.H."/>
            <person name="Heuer A."/>
            <person name="Rast P."/>
            <person name="Oberbeckmann S."/>
            <person name="Bunk B."/>
            <person name="Jeske O."/>
            <person name="Meyerdierks A."/>
            <person name="Storesund J.E."/>
            <person name="Kallscheuer N."/>
            <person name="Luecker S."/>
            <person name="Lage O.M."/>
            <person name="Pohl T."/>
            <person name="Merkel B.J."/>
            <person name="Hornburger P."/>
            <person name="Mueller R.-W."/>
            <person name="Bruemmer F."/>
            <person name="Labrenz M."/>
            <person name="Spormann A.M."/>
            <person name="Op Den Camp H."/>
            <person name="Overmann J."/>
            <person name="Amann R."/>
            <person name="Jetten M.S.M."/>
            <person name="Mascher T."/>
            <person name="Medema M.H."/>
            <person name="Devos D.P."/>
            <person name="Kaster A.-K."/>
            <person name="Ovreas L."/>
            <person name="Rohde M."/>
            <person name="Galperin M.Y."/>
            <person name="Jogler C."/>
        </authorList>
    </citation>
    <scope>NUCLEOTIDE SEQUENCE [LARGE SCALE GENOMIC DNA]</scope>
    <source>
        <strain evidence="1 2">Pan54</strain>
    </source>
</reference>
<dbReference type="AlphaFoldDB" id="A0A5C5XHW3"/>
<dbReference type="EMBL" id="SJPG01000001">
    <property type="protein sequence ID" value="TWT61735.1"/>
    <property type="molecule type" value="Genomic_DNA"/>
</dbReference>
<sequence>MEYCCTGFRNMLACAGERGNAVVVWVDSGGELRFLHQSRGVAFEDESKLKPAEMDVVINISAEVGMRYCPTCGRLLEKLVVEHRDFYSNLAKEHEKYLASMPKF</sequence>
<name>A0A5C5XHW3_9PLAN</name>
<protein>
    <submittedName>
        <fullName evidence="1">Uncharacterized protein</fullName>
    </submittedName>
</protein>